<evidence type="ECO:0000256" key="7">
    <source>
        <dbReference type="ARBA" id="ARBA00022989"/>
    </source>
</evidence>
<proteinExistence type="inferred from homology"/>
<evidence type="ECO:0000259" key="15">
    <source>
        <dbReference type="Pfam" id="PF08441"/>
    </source>
</evidence>
<evidence type="ECO:0000313" key="19">
    <source>
        <dbReference type="Proteomes" id="UP001378592"/>
    </source>
</evidence>
<dbReference type="EMBL" id="JAZDUA010000024">
    <property type="protein sequence ID" value="KAK7872443.1"/>
    <property type="molecule type" value="Genomic_DNA"/>
</dbReference>
<dbReference type="PANTHER" id="PTHR23220">
    <property type="entry name" value="INTEGRIN ALPHA"/>
    <property type="match status" value="1"/>
</dbReference>
<evidence type="ECO:0000256" key="10">
    <source>
        <dbReference type="ARBA" id="ARBA00023170"/>
    </source>
</evidence>
<comment type="caution">
    <text evidence="18">The sequence shown here is derived from an EMBL/GenBank/DDBJ whole genome shotgun (WGS) entry which is preliminary data.</text>
</comment>
<comment type="similarity">
    <text evidence="2 13">Belongs to the integrin alpha chain family.</text>
</comment>
<dbReference type="Gene3D" id="2.130.10.130">
    <property type="entry name" value="Integrin alpha, N-terminal"/>
    <property type="match status" value="1"/>
</dbReference>
<dbReference type="InterPro" id="IPR013517">
    <property type="entry name" value="FG-GAP"/>
</dbReference>
<dbReference type="Gene3D" id="1.20.5.930">
    <property type="entry name" value="Bicelle-embedded integrin alpha(iib) transmembrane segment"/>
    <property type="match status" value="1"/>
</dbReference>
<feature type="transmembrane region" description="Helical" evidence="13">
    <location>
        <begin position="1051"/>
        <end position="1075"/>
    </location>
</feature>
<keyword evidence="7 13" id="KW-1133">Transmembrane helix</keyword>
<dbReference type="InterPro" id="IPR032695">
    <property type="entry name" value="Integrin_dom_sf"/>
</dbReference>
<evidence type="ECO:0000259" key="16">
    <source>
        <dbReference type="Pfam" id="PF20805"/>
    </source>
</evidence>
<evidence type="ECO:0000256" key="2">
    <source>
        <dbReference type="ARBA" id="ARBA00008054"/>
    </source>
</evidence>
<dbReference type="AlphaFoldDB" id="A0AAN9ZGD7"/>
<accession>A0AAN9ZGD7</accession>
<dbReference type="GO" id="GO:0005178">
    <property type="term" value="F:integrin binding"/>
    <property type="evidence" value="ECO:0007669"/>
    <property type="project" value="TreeGrafter"/>
</dbReference>
<dbReference type="SMART" id="SM00191">
    <property type="entry name" value="Int_alpha"/>
    <property type="match status" value="5"/>
</dbReference>
<feature type="repeat" description="FG-GAP" evidence="12">
    <location>
        <begin position="312"/>
        <end position="371"/>
    </location>
</feature>
<organism evidence="18 19">
    <name type="scientific">Gryllus longicercus</name>
    <dbReference type="NCBI Taxonomy" id="2509291"/>
    <lineage>
        <taxon>Eukaryota</taxon>
        <taxon>Metazoa</taxon>
        <taxon>Ecdysozoa</taxon>
        <taxon>Arthropoda</taxon>
        <taxon>Hexapoda</taxon>
        <taxon>Insecta</taxon>
        <taxon>Pterygota</taxon>
        <taxon>Neoptera</taxon>
        <taxon>Polyneoptera</taxon>
        <taxon>Orthoptera</taxon>
        <taxon>Ensifera</taxon>
        <taxon>Gryllidea</taxon>
        <taxon>Grylloidea</taxon>
        <taxon>Gryllidae</taxon>
        <taxon>Gryllinae</taxon>
        <taxon>Gryllus</taxon>
    </lineage>
</organism>
<protein>
    <recommendedName>
        <fullName evidence="20">Integrin alpha-2 domain-containing protein</fullName>
    </recommendedName>
</protein>
<evidence type="ECO:0008006" key="20">
    <source>
        <dbReference type="Google" id="ProtNLM"/>
    </source>
</evidence>
<keyword evidence="5" id="KW-0677">Repeat</keyword>
<sequence>MKCSVDLVLTAVLSLLECMCVFSFNLDFRIPIVKRQQADTYFGFSVAEHQTLAPSGNVQSWLLVGAPRGVNLQPNTTRSGALFKCPLTTRLNDCEQVVTDGKRDSDGLFEASSKNLQPPLPDEHKEDQWMGVTVRSQGRGGNVLVCAHRYIYKGRDRQAMWGFGLCYLLKQDFEFGQAWEPCRGRPIQLAHEQFGFCQAGTSGALLADDEAVVGSPGPHTWRGTMFLQNISTADFLTRDKTVYYGPVLDPVKKYAQDVSPVDKYSYLGMSVAGGRFFGTNETLYAAGAPRANNGTGQVAFFAKRRRGDSVLAVRLLLAGEQFASSFGYELATADVDGDGVDDLLVGAPFFFSRHQGGAVYVYRRINETCGVAGDACNVPQKLTGLPESRFGFAIANAGDLNKDGFADVAVGAPYEGSGAVYVFLGSSEGLLPEPSQVVRVSDLPSSVGRLSAFGHSLSGGVDMDLNSYPDLLAGAYEGDAVVLLRARPIVGISTRFHPDPIANIDHQRPGCLADRRSPHACFAFHTCAKLDPLAGERRGASAVGGQVRLNYTLEAETFQPGRKFSRVWFKGVAPSHVVRRDILVDARSDRETCQEEIVYVKEGITDIQSPIRFRVAYSLVQREPVQPRPGEPLPPIDDYPILNQQEAAKTFEATFQKDCGDNDICESRLFLEARLLLPNARRVNTSELVLGRHDNVTLNVTAYNLRESAYSARLFISHPRSLNYTHYKSENPQLSCQPVNATLVQCALGNPFQRNARNNFLVVFNPRDIRDDEARFAITAFANSTSTELTPQPPLVLHMEVVRRAEMGLTALSLPDRLLYGGVPVGESAVRSQEQVGTRVVHVFKLYNAGPWVARNVELRIDWPHQVYSPKQLGKWLLYLAEPLRLDVEGGGECQPNEGVINPLGLLPEAEVNASAAGSAAAGQTPRHAPRTKRDVEMVLSPETHYDEVTGRQHNIVRMSCSSGTAKCIVFRCRLYELGARKEATVTVTSRLWNSTLVDDYPRVDAVHITSHARLHLPQGSLLQQNGSDDVAEAMTMALPDRLDVHEPESVPYWIIAVAVGVGLLLLVALILILWKLGFFKRRRPDPTLSGNLEKHRDENGS</sequence>
<name>A0AAN9ZGD7_9ORTH</name>
<dbReference type="Pfam" id="PF01839">
    <property type="entry name" value="FG-GAP"/>
    <property type="match status" value="2"/>
</dbReference>
<evidence type="ECO:0000256" key="4">
    <source>
        <dbReference type="ARBA" id="ARBA00022729"/>
    </source>
</evidence>
<comment type="subcellular location">
    <subcellularLocation>
        <location evidence="1 13">Membrane</location>
        <topology evidence="1 13">Single-pass type I membrane protein</topology>
    </subcellularLocation>
</comment>
<dbReference type="Pfam" id="PF08441">
    <property type="entry name" value="Integrin_A_Ig_1"/>
    <property type="match status" value="1"/>
</dbReference>
<evidence type="ECO:0000256" key="12">
    <source>
        <dbReference type="PROSITE-ProRule" id="PRU00803"/>
    </source>
</evidence>
<evidence type="ECO:0000313" key="18">
    <source>
        <dbReference type="EMBL" id="KAK7872444.1"/>
    </source>
</evidence>
<dbReference type="Pfam" id="PF20805">
    <property type="entry name" value="Integrin_A_Ig_2"/>
    <property type="match status" value="1"/>
</dbReference>
<dbReference type="Gene3D" id="2.60.40.1510">
    <property type="entry name" value="ntegrin, alpha v. Chain A, domain 3"/>
    <property type="match status" value="1"/>
</dbReference>
<dbReference type="InterPro" id="IPR048286">
    <property type="entry name" value="Integrin_alpha_Ig-like_3"/>
</dbReference>
<dbReference type="InterPro" id="IPR000413">
    <property type="entry name" value="Integrin_alpha"/>
</dbReference>
<feature type="repeat" description="FG-GAP" evidence="12">
    <location>
        <begin position="377"/>
        <end position="432"/>
    </location>
</feature>
<dbReference type="Gene3D" id="2.60.40.1460">
    <property type="entry name" value="Integrin domains. Chain A, domain 2"/>
    <property type="match status" value="1"/>
</dbReference>
<dbReference type="InterPro" id="IPR048285">
    <property type="entry name" value="Integrin_alpha_Ig-like_2"/>
</dbReference>
<feature type="domain" description="Integrin alpha first immunoglubulin-like" evidence="15">
    <location>
        <begin position="486"/>
        <end position="658"/>
    </location>
</feature>
<dbReference type="GO" id="GO:0007160">
    <property type="term" value="P:cell-matrix adhesion"/>
    <property type="evidence" value="ECO:0007669"/>
    <property type="project" value="TreeGrafter"/>
</dbReference>
<dbReference type="SUPFAM" id="SSF69318">
    <property type="entry name" value="Integrin alpha N-terminal domain"/>
    <property type="match status" value="1"/>
</dbReference>
<dbReference type="InterPro" id="IPR028994">
    <property type="entry name" value="Integrin_alpha_N"/>
</dbReference>
<dbReference type="Proteomes" id="UP001378592">
    <property type="component" value="Unassembled WGS sequence"/>
</dbReference>
<gene>
    <name evidence="18" type="ORF">R5R35_014243</name>
</gene>
<evidence type="ECO:0000256" key="11">
    <source>
        <dbReference type="ARBA" id="ARBA00023180"/>
    </source>
</evidence>
<keyword evidence="9 13" id="KW-0472">Membrane</keyword>
<keyword evidence="6 13" id="KW-0130">Cell adhesion</keyword>
<dbReference type="InterPro" id="IPR013519">
    <property type="entry name" value="Int_alpha_beta-p"/>
</dbReference>
<reference evidence="18 19" key="1">
    <citation type="submission" date="2024-03" db="EMBL/GenBank/DDBJ databases">
        <title>The genome assembly and annotation of the cricket Gryllus longicercus Weissman &amp; Gray.</title>
        <authorList>
            <person name="Szrajer S."/>
            <person name="Gray D."/>
            <person name="Ylla G."/>
        </authorList>
    </citation>
    <scope>NUCLEOTIDE SEQUENCE [LARGE SCALE GENOMIC DNA]</scope>
    <source>
        <strain evidence="18">DAG 2021-001</strain>
        <tissue evidence="18">Whole body minus gut</tissue>
    </source>
</reference>
<feature type="repeat" description="FG-GAP" evidence="12">
    <location>
        <begin position="439"/>
        <end position="501"/>
    </location>
</feature>
<evidence type="ECO:0000259" key="17">
    <source>
        <dbReference type="Pfam" id="PF20806"/>
    </source>
</evidence>
<dbReference type="GO" id="GO:0048513">
    <property type="term" value="P:animal organ development"/>
    <property type="evidence" value="ECO:0007669"/>
    <property type="project" value="UniProtKB-ARBA"/>
</dbReference>
<evidence type="ECO:0000256" key="3">
    <source>
        <dbReference type="ARBA" id="ARBA00022692"/>
    </source>
</evidence>
<keyword evidence="10 13" id="KW-0675">Receptor</keyword>
<dbReference type="GO" id="GO:0009897">
    <property type="term" value="C:external side of plasma membrane"/>
    <property type="evidence" value="ECO:0007669"/>
    <property type="project" value="TreeGrafter"/>
</dbReference>
<evidence type="ECO:0000256" key="14">
    <source>
        <dbReference type="SAM" id="MobiDB-lite"/>
    </source>
</evidence>
<dbReference type="SUPFAM" id="SSF69179">
    <property type="entry name" value="Integrin domains"/>
    <property type="match status" value="3"/>
</dbReference>
<feature type="domain" description="Integrin alpha third immunoglobulin-like" evidence="17">
    <location>
        <begin position="809"/>
        <end position="1019"/>
    </location>
</feature>
<dbReference type="GO" id="GO:0007157">
    <property type="term" value="P:heterophilic cell-cell adhesion via plasma membrane cell adhesion molecules"/>
    <property type="evidence" value="ECO:0007669"/>
    <property type="project" value="UniProtKB-ARBA"/>
</dbReference>
<dbReference type="InterPro" id="IPR013649">
    <property type="entry name" value="Integrin_alpha_Ig-like_1"/>
</dbReference>
<dbReference type="EMBL" id="JAZDUA010000024">
    <property type="protein sequence ID" value="KAK7872444.1"/>
    <property type="molecule type" value="Genomic_DNA"/>
</dbReference>
<dbReference type="Gene3D" id="2.60.40.1530">
    <property type="entry name" value="ntegrin, alpha v. Chain A, domain 4"/>
    <property type="match status" value="1"/>
</dbReference>
<keyword evidence="4" id="KW-0732">Signal</keyword>
<dbReference type="PRINTS" id="PR01185">
    <property type="entry name" value="INTEGRINA"/>
</dbReference>
<dbReference type="PANTHER" id="PTHR23220:SF122">
    <property type="entry name" value="INTEGRIN ALPHA-PS1"/>
    <property type="match status" value="1"/>
</dbReference>
<dbReference type="GO" id="GO:0007229">
    <property type="term" value="P:integrin-mediated signaling pathway"/>
    <property type="evidence" value="ECO:0007669"/>
    <property type="project" value="UniProtKB-KW"/>
</dbReference>
<feature type="repeat" description="FG-GAP" evidence="12">
    <location>
        <begin position="29"/>
        <end position="94"/>
    </location>
</feature>
<keyword evidence="8 13" id="KW-0401">Integrin</keyword>
<keyword evidence="19" id="KW-1185">Reference proteome</keyword>
<evidence type="ECO:0000256" key="13">
    <source>
        <dbReference type="RuleBase" id="RU003762"/>
    </source>
</evidence>
<keyword evidence="3 13" id="KW-0812">Transmembrane</keyword>
<dbReference type="InterPro" id="IPR018184">
    <property type="entry name" value="Integrin_alpha_C_CS"/>
</dbReference>
<dbReference type="PROSITE" id="PS51470">
    <property type="entry name" value="FG_GAP"/>
    <property type="match status" value="4"/>
</dbReference>
<evidence type="ECO:0000256" key="8">
    <source>
        <dbReference type="ARBA" id="ARBA00023037"/>
    </source>
</evidence>
<feature type="domain" description="Integrin alpha second immunoglobulin-like" evidence="16">
    <location>
        <begin position="659"/>
        <end position="797"/>
    </location>
</feature>
<dbReference type="GO" id="GO:0033627">
    <property type="term" value="P:cell adhesion mediated by integrin"/>
    <property type="evidence" value="ECO:0007669"/>
    <property type="project" value="TreeGrafter"/>
</dbReference>
<feature type="region of interest" description="Disordered" evidence="14">
    <location>
        <begin position="105"/>
        <end position="124"/>
    </location>
</feature>
<keyword evidence="11" id="KW-0325">Glycoprotein</keyword>
<dbReference type="GO" id="GO:0008305">
    <property type="term" value="C:integrin complex"/>
    <property type="evidence" value="ECO:0007669"/>
    <property type="project" value="InterPro"/>
</dbReference>
<evidence type="ECO:0000256" key="9">
    <source>
        <dbReference type="ARBA" id="ARBA00023136"/>
    </source>
</evidence>
<evidence type="ECO:0000256" key="5">
    <source>
        <dbReference type="ARBA" id="ARBA00022737"/>
    </source>
</evidence>
<dbReference type="Pfam" id="PF20806">
    <property type="entry name" value="Integrin_A_Ig_3"/>
    <property type="match status" value="1"/>
</dbReference>
<dbReference type="PROSITE" id="PS00242">
    <property type="entry name" value="INTEGRIN_ALPHA"/>
    <property type="match status" value="1"/>
</dbReference>
<evidence type="ECO:0000256" key="1">
    <source>
        <dbReference type="ARBA" id="ARBA00004479"/>
    </source>
</evidence>
<evidence type="ECO:0000256" key="6">
    <source>
        <dbReference type="ARBA" id="ARBA00022889"/>
    </source>
</evidence>